<keyword evidence="4" id="KW-1185">Reference proteome</keyword>
<dbReference type="InterPro" id="IPR013087">
    <property type="entry name" value="Znf_C2H2_type"/>
</dbReference>
<keyword evidence="1" id="KW-0862">Zinc</keyword>
<accession>A0AAD7DEA5</accession>
<keyword evidence="1" id="KW-0863">Zinc-finger</keyword>
<reference evidence="3" key="1">
    <citation type="submission" date="2023-03" db="EMBL/GenBank/DDBJ databases">
        <title>Massive genome expansion in bonnet fungi (Mycena s.s.) driven by repeated elements and novel gene families across ecological guilds.</title>
        <authorList>
            <consortium name="Lawrence Berkeley National Laboratory"/>
            <person name="Harder C.B."/>
            <person name="Miyauchi S."/>
            <person name="Viragh M."/>
            <person name="Kuo A."/>
            <person name="Thoen E."/>
            <person name="Andreopoulos B."/>
            <person name="Lu D."/>
            <person name="Skrede I."/>
            <person name="Drula E."/>
            <person name="Henrissat B."/>
            <person name="Morin E."/>
            <person name="Kohler A."/>
            <person name="Barry K."/>
            <person name="LaButti K."/>
            <person name="Morin E."/>
            <person name="Salamov A."/>
            <person name="Lipzen A."/>
            <person name="Mereny Z."/>
            <person name="Hegedus B."/>
            <person name="Baldrian P."/>
            <person name="Stursova M."/>
            <person name="Weitz H."/>
            <person name="Taylor A."/>
            <person name="Grigoriev I.V."/>
            <person name="Nagy L.G."/>
            <person name="Martin F."/>
            <person name="Kauserud H."/>
        </authorList>
    </citation>
    <scope>NUCLEOTIDE SEQUENCE</scope>
    <source>
        <strain evidence="3">CBHHK067</strain>
    </source>
</reference>
<dbReference type="PROSITE" id="PS00028">
    <property type="entry name" value="ZINC_FINGER_C2H2_1"/>
    <property type="match status" value="1"/>
</dbReference>
<organism evidence="3 4">
    <name type="scientific">Mycena rosella</name>
    <name type="common">Pink bonnet</name>
    <name type="synonym">Agaricus rosellus</name>
    <dbReference type="NCBI Taxonomy" id="1033263"/>
    <lineage>
        <taxon>Eukaryota</taxon>
        <taxon>Fungi</taxon>
        <taxon>Dikarya</taxon>
        <taxon>Basidiomycota</taxon>
        <taxon>Agaricomycotina</taxon>
        <taxon>Agaricomycetes</taxon>
        <taxon>Agaricomycetidae</taxon>
        <taxon>Agaricales</taxon>
        <taxon>Marasmiineae</taxon>
        <taxon>Mycenaceae</taxon>
        <taxon>Mycena</taxon>
    </lineage>
</organism>
<gene>
    <name evidence="3" type="ORF">B0H17DRAFT_1296284</name>
</gene>
<evidence type="ECO:0000256" key="1">
    <source>
        <dbReference type="PROSITE-ProRule" id="PRU00042"/>
    </source>
</evidence>
<evidence type="ECO:0000313" key="4">
    <source>
        <dbReference type="Proteomes" id="UP001221757"/>
    </source>
</evidence>
<feature type="domain" description="C2H2-type" evidence="2">
    <location>
        <begin position="22"/>
        <end position="50"/>
    </location>
</feature>
<dbReference type="Proteomes" id="UP001221757">
    <property type="component" value="Unassembled WGS sequence"/>
</dbReference>
<proteinExistence type="predicted"/>
<dbReference type="InterPro" id="IPR041078">
    <property type="entry name" value="Plavaka"/>
</dbReference>
<name>A0AAD7DEA5_MYCRO</name>
<evidence type="ECO:0000313" key="3">
    <source>
        <dbReference type="EMBL" id="KAJ7689175.1"/>
    </source>
</evidence>
<dbReference type="Pfam" id="PF18759">
    <property type="entry name" value="Plavaka"/>
    <property type="match status" value="1"/>
</dbReference>
<dbReference type="AlphaFoldDB" id="A0AAD7DEA5"/>
<evidence type="ECO:0000259" key="2">
    <source>
        <dbReference type="PROSITE" id="PS50157"/>
    </source>
</evidence>
<dbReference type="PROSITE" id="PS50157">
    <property type="entry name" value="ZINC_FINGER_C2H2_2"/>
    <property type="match status" value="1"/>
</dbReference>
<comment type="caution">
    <text evidence="3">The sequence shown here is derived from an EMBL/GenBank/DDBJ whole genome shotgun (WGS) entry which is preliminary data.</text>
</comment>
<keyword evidence="1" id="KW-0479">Metal-binding</keyword>
<sequence length="908" mass="102274">MNKSTGPNRLFVLTPMPHRSSFTCTVCLKTCKSRPGLTQHHHAKHCKFTPASEDEDDNTFGSQYHLLLNVFLPPYIGPPPPPATPLDGQDPAAWEPFGERVDFDFAHFHFVEAQSSEKGINTALDIWAASVHKYGGKAPWKNAQELYAAIDSIQDGQAPWKTYKLRYSGPLPPGRPPKWMTQTYDLCTRDTRQLLHNQLETTAFKGHINMVPYRQFNHGGKRVWSNLMSGDWAWKQADVIAKDVQTHGTMLVPGVGGSDKTTVSIATSHQEFHPSYLSPGVLTGTVRRGHGNAVLPSSFLPIPKTSKKHRTTPAYQRFVRKMYHACLAKVFQPLKAAMTTPEVVKCPDGHFRQVIYSLGPYITDYPEQVWLTAIVQNWCPKCDAHPNALDEEGARLRSQTKTEFLITQFDLGILWDDFGIRSDVMPFTSDFPWADIYELISCDLLHQIIKGTFKDHLVSWVNDYLHLEHGEKRALEIIQDIDRRLSAVPEFPGLQCFPDGRDFKQWTGDNSKALMKIYLAAVAGYLPSDMIKCLSSFMDICYLLRRNSISTDDLVTIKNTLDRFHHYRDIFIRTGVRVDISLPRQHSLVHYIPFIQLFGSPNGLCSSITESKRIKAMKELWRHSSRFNALPQMLTTISRLDKMHAAMGSFCARGMMVGTTSSYTAMVHGGAQPQPTVAAIINGDDEDEDDVVTHGPKSLSLMELAHTAARGYPKELDALAVYIHQPRFPTVLRRFLYEEIHGPLPVGIVALTRCLVFRGTIDVHHSVIARFYAPSDLCGAGGMYSEQIRSNPHWHGHARRDTVLVDVDASVMRRLLIGRVLLFFSFTFSDTDYECMLVRWFVPVGDSPDPGTGMWVVQPEVKDDEPSLDVLKIDSVARAAHLIGVYGPTALPEHFHFSRTLDALIDIL</sequence>
<protein>
    <recommendedName>
        <fullName evidence="2">C2H2-type domain-containing protein</fullName>
    </recommendedName>
</protein>
<dbReference type="GO" id="GO:0008270">
    <property type="term" value="F:zinc ion binding"/>
    <property type="evidence" value="ECO:0007669"/>
    <property type="project" value="UniProtKB-KW"/>
</dbReference>
<dbReference type="EMBL" id="JARKIE010000074">
    <property type="protein sequence ID" value="KAJ7689175.1"/>
    <property type="molecule type" value="Genomic_DNA"/>
</dbReference>